<gene>
    <name evidence="2" type="ORF">HDK90DRAFT_489330</name>
</gene>
<evidence type="ECO:0000313" key="3">
    <source>
        <dbReference type="Proteomes" id="UP001492380"/>
    </source>
</evidence>
<dbReference type="PANTHER" id="PTHR21166">
    <property type="entry name" value="CELL DIVISION CONTROL PROTEIN 24 OB DOMAIN-CONTAINING PROTEIN-RELATED"/>
    <property type="match status" value="1"/>
</dbReference>
<protein>
    <submittedName>
        <fullName evidence="2">Uncharacterized protein</fullName>
    </submittedName>
</protein>
<feature type="compositionally biased region" description="Low complexity" evidence="1">
    <location>
        <begin position="448"/>
        <end position="471"/>
    </location>
</feature>
<accession>A0ABR1YKX8</accession>
<dbReference type="InterPro" id="IPR012340">
    <property type="entry name" value="NA-bd_OB-fold"/>
</dbReference>
<comment type="caution">
    <text evidence="2">The sequence shown here is derived from an EMBL/GenBank/DDBJ whole genome shotgun (WGS) entry which is preliminary data.</text>
</comment>
<sequence>MPSQSASIQSYFSPHPSSSPSKPLASSSPPAHLDPTSAAMASTDFVTGDGFSSSERSIISPKTTTATDYTQPFVAPSTRPYQSVAISSLAPSSATITFVGRVVNIFHFANNNQKPRAATGCLRFILRGLDGTGLVTVRLWYADTRYPIRLGAKVAVWTTHLGLSEDGKLAPAVARLCASVFPERDRGCHVQVKNEEECEDRGVEKWSRQATKAELMTLEGFARGGVDVPDARVMACVKSVGARKKVTRKDNTVTENVTVHLFDNTWTEATLTLWDHSTYSASTWKPSQTVLLLTNPGYRTNPTSSKTWLALTSATTVDVDPPVRDALWLRAFAARQRRRQDVNPPFPYKTFKAQFTTLTESGDSDNEDESAESTTKKIVLTPVNRVLYTLASLDAIARSRPSHPMTGYLSVLLMPLNLVSMHQRHHLFSGHCSGCNFALHANTATTTCPSCSPPSSNRTDKSQSLPSSWSSWEGRDSGTAGPAEAATTTARLVTLRLNPRILGHIIDETGSVASGKLVWREEAWEELFGLPAAELAALDRETLRRLEVRCAWVRISLFVGLWSEDVSVGEEGQEGVESETVGKRGVAHESAEVVRMCVLGVKL</sequence>
<dbReference type="PANTHER" id="PTHR21166:SF2">
    <property type="entry name" value="CELL DIVISION CONTROL PROTEIN 24 OB DOMAIN-CONTAINING PROTEIN-RELATED"/>
    <property type="match status" value="1"/>
</dbReference>
<keyword evidence="3" id="KW-1185">Reference proteome</keyword>
<feature type="compositionally biased region" description="Low complexity" evidence="1">
    <location>
        <begin position="7"/>
        <end position="30"/>
    </location>
</feature>
<evidence type="ECO:0000256" key="1">
    <source>
        <dbReference type="SAM" id="MobiDB-lite"/>
    </source>
</evidence>
<name>A0ABR1YKX8_9PEZI</name>
<feature type="region of interest" description="Disordered" evidence="1">
    <location>
        <begin position="448"/>
        <end position="485"/>
    </location>
</feature>
<proteinExistence type="predicted"/>
<evidence type="ECO:0000313" key="2">
    <source>
        <dbReference type="EMBL" id="KAK8232145.1"/>
    </source>
</evidence>
<dbReference type="SUPFAM" id="SSF50249">
    <property type="entry name" value="Nucleic acid-binding proteins"/>
    <property type="match status" value="1"/>
</dbReference>
<feature type="region of interest" description="Disordered" evidence="1">
    <location>
        <begin position="1"/>
        <end position="37"/>
    </location>
</feature>
<dbReference type="Proteomes" id="UP001492380">
    <property type="component" value="Unassembled WGS sequence"/>
</dbReference>
<dbReference type="EMBL" id="JBBWRZ010000007">
    <property type="protein sequence ID" value="KAK8232145.1"/>
    <property type="molecule type" value="Genomic_DNA"/>
</dbReference>
<organism evidence="2 3">
    <name type="scientific">Phyllosticta capitalensis</name>
    <dbReference type="NCBI Taxonomy" id="121624"/>
    <lineage>
        <taxon>Eukaryota</taxon>
        <taxon>Fungi</taxon>
        <taxon>Dikarya</taxon>
        <taxon>Ascomycota</taxon>
        <taxon>Pezizomycotina</taxon>
        <taxon>Dothideomycetes</taxon>
        <taxon>Dothideomycetes incertae sedis</taxon>
        <taxon>Botryosphaeriales</taxon>
        <taxon>Phyllostictaceae</taxon>
        <taxon>Phyllosticta</taxon>
    </lineage>
</organism>
<dbReference type="Gene3D" id="2.40.50.140">
    <property type="entry name" value="Nucleic acid-binding proteins"/>
    <property type="match status" value="1"/>
</dbReference>
<dbReference type="InterPro" id="IPR052469">
    <property type="entry name" value="MEIOB"/>
</dbReference>
<reference evidence="2 3" key="1">
    <citation type="submission" date="2024-04" db="EMBL/GenBank/DDBJ databases">
        <title>Phyllosticta paracitricarpa is synonymous to the EU quarantine fungus P. citricarpa based on phylogenomic analyses.</title>
        <authorList>
            <consortium name="Lawrence Berkeley National Laboratory"/>
            <person name="Van Ingen-Buijs V.A."/>
            <person name="Van Westerhoven A.C."/>
            <person name="Haridas S."/>
            <person name="Skiadas P."/>
            <person name="Martin F."/>
            <person name="Groenewald J.Z."/>
            <person name="Crous P.W."/>
            <person name="Seidl M.F."/>
        </authorList>
    </citation>
    <scope>NUCLEOTIDE SEQUENCE [LARGE SCALE GENOMIC DNA]</scope>
    <source>
        <strain evidence="2 3">CBS 123374</strain>
    </source>
</reference>